<reference evidence="4 5" key="1">
    <citation type="submission" date="2014-02" db="EMBL/GenBank/DDBJ databases">
        <title>The small core and large imbalanced accessory genome model reveals a collaborative survival strategy of Sorangium cellulosum strains in nature.</title>
        <authorList>
            <person name="Han K."/>
            <person name="Peng R."/>
            <person name="Blom J."/>
            <person name="Li Y.-Z."/>
        </authorList>
    </citation>
    <scope>NUCLEOTIDE SEQUENCE [LARGE SCALE GENOMIC DNA]</scope>
    <source>
        <strain evidence="4 5">So0157-25</strain>
    </source>
</reference>
<protein>
    <recommendedName>
        <fullName evidence="6">Carbamoyltransferase</fullName>
    </recommendedName>
</protein>
<dbReference type="CDD" id="cd24098">
    <property type="entry name" value="ASKHA_NBD_TobZ_N"/>
    <property type="match status" value="1"/>
</dbReference>
<comment type="caution">
    <text evidence="4">The sequence shown here is derived from an EMBL/GenBank/DDBJ whole genome shotgun (WGS) entry which is preliminary data.</text>
</comment>
<comment type="similarity">
    <text evidence="1">Belongs to the NodU/CmcH family.</text>
</comment>
<feature type="domain" description="Carbamoyltransferase C-terminal" evidence="3">
    <location>
        <begin position="395"/>
        <end position="564"/>
    </location>
</feature>
<name>A0A150PJI8_SORCE</name>
<evidence type="ECO:0000259" key="2">
    <source>
        <dbReference type="Pfam" id="PF02543"/>
    </source>
</evidence>
<evidence type="ECO:0000313" key="4">
    <source>
        <dbReference type="EMBL" id="KYF55851.1"/>
    </source>
</evidence>
<dbReference type="InterPro" id="IPR031730">
    <property type="entry name" value="Carbam_trans_C"/>
</dbReference>
<dbReference type="InterPro" id="IPR043129">
    <property type="entry name" value="ATPase_NBD"/>
</dbReference>
<dbReference type="EMBL" id="JELY01001416">
    <property type="protein sequence ID" value="KYF55851.1"/>
    <property type="molecule type" value="Genomic_DNA"/>
</dbReference>
<feature type="domain" description="Carbamoyltransferase" evidence="2">
    <location>
        <begin position="16"/>
        <end position="71"/>
    </location>
</feature>
<dbReference type="PANTHER" id="PTHR34847">
    <property type="entry name" value="NODULATION PROTEIN U"/>
    <property type="match status" value="1"/>
</dbReference>
<dbReference type="Gene3D" id="3.30.1050.10">
    <property type="entry name" value="SCP2 sterol-binding domain"/>
    <property type="match status" value="1"/>
</dbReference>
<dbReference type="InterPro" id="IPR038152">
    <property type="entry name" value="Carbam_trans_C_sf"/>
</dbReference>
<organism evidence="4 5">
    <name type="scientific">Sorangium cellulosum</name>
    <name type="common">Polyangium cellulosum</name>
    <dbReference type="NCBI Taxonomy" id="56"/>
    <lineage>
        <taxon>Bacteria</taxon>
        <taxon>Pseudomonadati</taxon>
        <taxon>Myxococcota</taxon>
        <taxon>Polyangia</taxon>
        <taxon>Polyangiales</taxon>
        <taxon>Polyangiaceae</taxon>
        <taxon>Sorangium</taxon>
    </lineage>
</organism>
<dbReference type="InterPro" id="IPR051338">
    <property type="entry name" value="NodU/CmcH_Carbamoyltrnsfr"/>
</dbReference>
<evidence type="ECO:0000313" key="5">
    <source>
        <dbReference type="Proteomes" id="UP000075420"/>
    </source>
</evidence>
<dbReference type="Pfam" id="PF16861">
    <property type="entry name" value="Carbam_trans_C"/>
    <property type="match status" value="1"/>
</dbReference>
<dbReference type="AlphaFoldDB" id="A0A150PJI8"/>
<sequence length="679" mass="75639">MSGSGKPTYVLGTGLSHDGSACLLKDGRIAVAIEKERITRRKHDGGNDDEAIRYCLAAEGISLDEVELVVQNANFSMFERGNEHFQGQRLVARHPRIVTLSHHLAHAYSAIGTAPFDEAAVLVIDGCGNAWDESLDRAVARSLAGPHDRELDHLHFEKDSYYGFESGKLTPVAKDYSPWGYRLRNYPMCPPTTKHSIGGLYQAASVYCLGGVDDSGKLMGLAPYGRPGVYRDDIFELRDGRVFVNYDWMARFDRPYRGQDDFKSNFQYYADIAFWVQREVERALLHVVDHRYELYPSKNLAYAGGVALNAVANRRILLESKFQDLYIQPAAGDNGLAIGCAYYGWMSVLGRERRRHDGSSSFGRVYSTTQVAESLGERAEVLEFAEAADVVEETAALLAEGKTVGWFQGRSEFGPRALGHRSILADPRRPGVRDHVNARVKSREDFRPFAPAVVEEDAARYFDCDYASPYMILVAPVRQAWASGIENVVHVDGSCRIQTVTPDSDPVFHALLRSFERRTGLPVLLNTSFNRRGMPIVETPAQAISFFLECELDLLVIDAFVVRKRALPAREPMDVTRCLRRLEEAMRAHRGAMGAQGGLCELRIKGTSVWTLDLGPDNPPISAGGSARSDAVLEMTDVDFCRLVESPAELTAQLVEEKRLELRGSMTHAATLLWILRQR</sequence>
<dbReference type="Gene3D" id="3.90.870.20">
    <property type="entry name" value="Carbamoyltransferase, C-terminal domain"/>
    <property type="match status" value="1"/>
</dbReference>
<evidence type="ECO:0008006" key="6">
    <source>
        <dbReference type="Google" id="ProtNLM"/>
    </source>
</evidence>
<dbReference type="InterPro" id="IPR036527">
    <property type="entry name" value="SCP2_sterol-bd_dom_sf"/>
</dbReference>
<dbReference type="Pfam" id="PF02543">
    <property type="entry name" value="Carbam_trans_N"/>
    <property type="match status" value="2"/>
</dbReference>
<feature type="domain" description="Carbamoyltransferase" evidence="2">
    <location>
        <begin position="95"/>
        <end position="341"/>
    </location>
</feature>
<evidence type="ECO:0000256" key="1">
    <source>
        <dbReference type="ARBA" id="ARBA00006129"/>
    </source>
</evidence>
<dbReference type="PANTHER" id="PTHR34847:SF1">
    <property type="entry name" value="NODULATION PROTEIN U"/>
    <property type="match status" value="1"/>
</dbReference>
<gene>
    <name evidence="4" type="ORF">BE08_05015</name>
</gene>
<proteinExistence type="inferred from homology"/>
<dbReference type="Gene3D" id="3.30.420.40">
    <property type="match status" value="1"/>
</dbReference>
<dbReference type="Proteomes" id="UP000075420">
    <property type="component" value="Unassembled WGS sequence"/>
</dbReference>
<dbReference type="InterPro" id="IPR003696">
    <property type="entry name" value="Carbtransf_dom"/>
</dbReference>
<dbReference type="GO" id="GO:0003824">
    <property type="term" value="F:catalytic activity"/>
    <property type="evidence" value="ECO:0007669"/>
    <property type="project" value="InterPro"/>
</dbReference>
<dbReference type="SUPFAM" id="SSF53067">
    <property type="entry name" value="Actin-like ATPase domain"/>
    <property type="match status" value="1"/>
</dbReference>
<evidence type="ECO:0000259" key="3">
    <source>
        <dbReference type="Pfam" id="PF16861"/>
    </source>
</evidence>
<accession>A0A150PJI8</accession>